<evidence type="ECO:0000256" key="2">
    <source>
        <dbReference type="ARBA" id="ARBA00022692"/>
    </source>
</evidence>
<dbReference type="InterPro" id="IPR046956">
    <property type="entry name" value="RLP23-like"/>
</dbReference>
<evidence type="ECO:0000256" key="6">
    <source>
        <dbReference type="ARBA" id="ARBA00023170"/>
    </source>
</evidence>
<keyword evidence="9" id="KW-1185">Reference proteome</keyword>
<dbReference type="InterPro" id="IPR032675">
    <property type="entry name" value="LRR_dom_sf"/>
</dbReference>
<proteinExistence type="predicted"/>
<accession>A0AAQ3NTD5</accession>
<keyword evidence="4" id="KW-1133">Transmembrane helix</keyword>
<evidence type="ECO:0008006" key="10">
    <source>
        <dbReference type="Google" id="ProtNLM"/>
    </source>
</evidence>
<comment type="subcellular location">
    <subcellularLocation>
        <location evidence="1">Membrane</location>
        <topology evidence="1">Single-pass type I membrane protein</topology>
    </subcellularLocation>
</comment>
<name>A0AAQ3NTD5_VIGMU</name>
<keyword evidence="6" id="KW-0675">Receptor</keyword>
<dbReference type="Gene3D" id="3.80.10.10">
    <property type="entry name" value="Ribonuclease Inhibitor"/>
    <property type="match status" value="1"/>
</dbReference>
<evidence type="ECO:0000256" key="5">
    <source>
        <dbReference type="ARBA" id="ARBA00023136"/>
    </source>
</evidence>
<keyword evidence="7" id="KW-0325">Glycoprotein</keyword>
<dbReference type="AlphaFoldDB" id="A0AAQ3NTD5"/>
<evidence type="ECO:0000256" key="7">
    <source>
        <dbReference type="ARBA" id="ARBA00023180"/>
    </source>
</evidence>
<evidence type="ECO:0000256" key="3">
    <source>
        <dbReference type="ARBA" id="ARBA00022729"/>
    </source>
</evidence>
<reference evidence="8 9" key="1">
    <citation type="journal article" date="2023" name="Life. Sci Alliance">
        <title>Evolutionary insights into 3D genome organization and epigenetic landscape of Vigna mungo.</title>
        <authorList>
            <person name="Junaid A."/>
            <person name="Singh B."/>
            <person name="Bhatia S."/>
        </authorList>
    </citation>
    <scope>NUCLEOTIDE SEQUENCE [LARGE SCALE GENOMIC DNA]</scope>
    <source>
        <strain evidence="8">Urdbean</strain>
    </source>
</reference>
<gene>
    <name evidence="8" type="ORF">V8G54_013451</name>
</gene>
<dbReference type="SUPFAM" id="SSF52058">
    <property type="entry name" value="L domain-like"/>
    <property type="match status" value="1"/>
</dbReference>
<dbReference type="PANTHER" id="PTHR48063">
    <property type="entry name" value="LRR RECEPTOR-LIKE KINASE"/>
    <property type="match status" value="1"/>
</dbReference>
<evidence type="ECO:0000256" key="1">
    <source>
        <dbReference type="ARBA" id="ARBA00004479"/>
    </source>
</evidence>
<evidence type="ECO:0000313" key="9">
    <source>
        <dbReference type="Proteomes" id="UP001374535"/>
    </source>
</evidence>
<evidence type="ECO:0000313" key="8">
    <source>
        <dbReference type="EMBL" id="WVZ15885.1"/>
    </source>
</evidence>
<keyword evidence="3" id="KW-0732">Signal</keyword>
<organism evidence="8 9">
    <name type="scientific">Vigna mungo</name>
    <name type="common">Black gram</name>
    <name type="synonym">Phaseolus mungo</name>
    <dbReference type="NCBI Taxonomy" id="3915"/>
    <lineage>
        <taxon>Eukaryota</taxon>
        <taxon>Viridiplantae</taxon>
        <taxon>Streptophyta</taxon>
        <taxon>Embryophyta</taxon>
        <taxon>Tracheophyta</taxon>
        <taxon>Spermatophyta</taxon>
        <taxon>Magnoliopsida</taxon>
        <taxon>eudicotyledons</taxon>
        <taxon>Gunneridae</taxon>
        <taxon>Pentapetalae</taxon>
        <taxon>rosids</taxon>
        <taxon>fabids</taxon>
        <taxon>Fabales</taxon>
        <taxon>Fabaceae</taxon>
        <taxon>Papilionoideae</taxon>
        <taxon>50 kb inversion clade</taxon>
        <taxon>NPAAA clade</taxon>
        <taxon>indigoferoid/millettioid clade</taxon>
        <taxon>Phaseoleae</taxon>
        <taxon>Vigna</taxon>
    </lineage>
</organism>
<dbReference type="EMBL" id="CP144697">
    <property type="protein sequence ID" value="WVZ15885.1"/>
    <property type="molecule type" value="Genomic_DNA"/>
</dbReference>
<keyword evidence="2" id="KW-0812">Transmembrane</keyword>
<dbReference type="GO" id="GO:0016020">
    <property type="term" value="C:membrane"/>
    <property type="evidence" value="ECO:0007669"/>
    <property type="project" value="UniProtKB-SubCell"/>
</dbReference>
<dbReference type="PANTHER" id="PTHR48063:SF98">
    <property type="entry name" value="LRR RECEPTOR-LIKE SERINE_THREONINE-PROTEIN KINASE FLS2"/>
    <property type="match status" value="1"/>
</dbReference>
<sequence length="105" mass="12078">MRFLSLRSNYFRGSLPLQICYLKSIQLLDLSLNNLSGEIPTCIKNFSSMAQMTSLRDYQGHYYLVNNNFTSGDYSYDLNAILMWKGSKQMFTHMGLSLLKSIDLS</sequence>
<feature type="non-terminal residue" evidence="8">
    <location>
        <position position="105"/>
    </location>
</feature>
<protein>
    <recommendedName>
        <fullName evidence="10">Non-specific serine/threonine protein kinase</fullName>
    </recommendedName>
</protein>
<dbReference type="Proteomes" id="UP001374535">
    <property type="component" value="Chromosome 4"/>
</dbReference>
<keyword evidence="5" id="KW-0472">Membrane</keyword>
<evidence type="ECO:0000256" key="4">
    <source>
        <dbReference type="ARBA" id="ARBA00022989"/>
    </source>
</evidence>